<feature type="non-terminal residue" evidence="2">
    <location>
        <position position="1"/>
    </location>
</feature>
<protein>
    <recommendedName>
        <fullName evidence="1">GST N-terminal domain-containing protein</fullName>
    </recommendedName>
</protein>
<evidence type="ECO:0000259" key="1">
    <source>
        <dbReference type="PROSITE" id="PS50404"/>
    </source>
</evidence>
<dbReference type="InterPro" id="IPR004045">
    <property type="entry name" value="Glutathione_S-Trfase_N"/>
</dbReference>
<dbReference type="EMBL" id="BTRK01000001">
    <property type="protein sequence ID" value="GMR30498.1"/>
    <property type="molecule type" value="Genomic_DNA"/>
</dbReference>
<feature type="domain" description="GST N-terminal" evidence="1">
    <location>
        <begin position="1"/>
        <end position="71"/>
    </location>
</feature>
<dbReference type="PROSITE" id="PS50404">
    <property type="entry name" value="GST_NTER"/>
    <property type="match status" value="1"/>
</dbReference>
<dbReference type="GO" id="GO:0004364">
    <property type="term" value="F:glutathione transferase activity"/>
    <property type="evidence" value="ECO:0007669"/>
    <property type="project" value="TreeGrafter"/>
</dbReference>
<dbReference type="SUPFAM" id="SSF52833">
    <property type="entry name" value="Thioredoxin-like"/>
    <property type="match status" value="1"/>
</dbReference>
<dbReference type="InterPro" id="IPR036249">
    <property type="entry name" value="Thioredoxin-like_sf"/>
</dbReference>
<dbReference type="InterPro" id="IPR050213">
    <property type="entry name" value="GST_superfamily"/>
</dbReference>
<sequence length="71" mass="8147">HYKLTYFDLRARGEPIRMMFAIAGVPLEDVRIDGRKDWIAMVKNKVTPFDTLPMLEVDGVKLDSGNSTLHR</sequence>
<accession>A0AAN5BZ01</accession>
<dbReference type="Proteomes" id="UP001328107">
    <property type="component" value="Unassembled WGS sequence"/>
</dbReference>
<dbReference type="AlphaFoldDB" id="A0AAN5BZ01"/>
<dbReference type="PANTHER" id="PTHR11571">
    <property type="entry name" value="GLUTATHIONE S-TRANSFERASE"/>
    <property type="match status" value="1"/>
</dbReference>
<name>A0AAN5BZ01_9BILA</name>
<dbReference type="GO" id="GO:0006749">
    <property type="term" value="P:glutathione metabolic process"/>
    <property type="evidence" value="ECO:0007669"/>
    <property type="project" value="TreeGrafter"/>
</dbReference>
<dbReference type="Gene3D" id="1.20.1050.130">
    <property type="match status" value="1"/>
</dbReference>
<feature type="non-terminal residue" evidence="2">
    <location>
        <position position="71"/>
    </location>
</feature>
<comment type="caution">
    <text evidence="2">The sequence shown here is derived from an EMBL/GenBank/DDBJ whole genome shotgun (WGS) entry which is preliminary data.</text>
</comment>
<dbReference type="PANTHER" id="PTHR11571:SF256">
    <property type="entry name" value="GST C-TERMINAL DOMAIN-CONTAINING PROTEIN-RELATED"/>
    <property type="match status" value="1"/>
</dbReference>
<evidence type="ECO:0000313" key="2">
    <source>
        <dbReference type="EMBL" id="GMR30498.1"/>
    </source>
</evidence>
<gene>
    <name evidence="2" type="ORF">PMAYCL1PPCAC_00693</name>
</gene>
<proteinExistence type="predicted"/>
<keyword evidence="3" id="KW-1185">Reference proteome</keyword>
<evidence type="ECO:0000313" key="3">
    <source>
        <dbReference type="Proteomes" id="UP001328107"/>
    </source>
</evidence>
<organism evidence="2 3">
    <name type="scientific">Pristionchus mayeri</name>
    <dbReference type="NCBI Taxonomy" id="1317129"/>
    <lineage>
        <taxon>Eukaryota</taxon>
        <taxon>Metazoa</taxon>
        <taxon>Ecdysozoa</taxon>
        <taxon>Nematoda</taxon>
        <taxon>Chromadorea</taxon>
        <taxon>Rhabditida</taxon>
        <taxon>Rhabditina</taxon>
        <taxon>Diplogasteromorpha</taxon>
        <taxon>Diplogasteroidea</taxon>
        <taxon>Neodiplogasteridae</taxon>
        <taxon>Pristionchus</taxon>
    </lineage>
</organism>
<reference evidence="3" key="1">
    <citation type="submission" date="2022-10" db="EMBL/GenBank/DDBJ databases">
        <title>Genome assembly of Pristionchus species.</title>
        <authorList>
            <person name="Yoshida K."/>
            <person name="Sommer R.J."/>
        </authorList>
    </citation>
    <scope>NUCLEOTIDE SEQUENCE [LARGE SCALE GENOMIC DNA]</scope>
    <source>
        <strain evidence="3">RS5460</strain>
    </source>
</reference>
<dbReference type="CDD" id="cd03039">
    <property type="entry name" value="GST_N_Sigma_like"/>
    <property type="match status" value="1"/>
</dbReference>